<reference evidence="2 3" key="1">
    <citation type="journal article" date="2007" name="PLoS ONE">
        <title>Analysis of the neurotoxin complex genes in Clostridium botulinum A1-A4 and B1 strains: BoNT/A3, /Ba4 and /B1 clusters are located within plasmids.</title>
        <authorList>
            <person name="Smith T.J."/>
            <person name="Hill K.K."/>
            <person name="Foley B.T."/>
            <person name="Detter J.C."/>
            <person name="Munk A.C."/>
            <person name="Bruce D.C."/>
            <person name="Doggett N.A."/>
            <person name="Smith L.A."/>
            <person name="Marks J.D."/>
            <person name="Xie G."/>
            <person name="Brettin T.S."/>
        </authorList>
    </citation>
    <scope>NUCLEOTIDE SEQUENCE [LARGE SCALE GENOMIC DNA]</scope>
    <source>
        <strain evidence="3">657 / Type Ba4</strain>
    </source>
</reference>
<feature type="transmembrane region" description="Helical" evidence="1">
    <location>
        <begin position="31"/>
        <end position="52"/>
    </location>
</feature>
<keyword evidence="1" id="KW-1133">Transmembrane helix</keyword>
<dbReference type="EMBL" id="CP001083">
    <property type="protein sequence ID" value="ACQ54845.1"/>
    <property type="molecule type" value="Genomic_DNA"/>
</dbReference>
<keyword evidence="1" id="KW-0472">Membrane</keyword>
<dbReference type="AlphaFoldDB" id="A0A3F2ZY70"/>
<proteinExistence type="predicted"/>
<organism evidence="2 3">
    <name type="scientific">Clostridium botulinum (strain 657 / Type Ba4)</name>
    <dbReference type="NCBI Taxonomy" id="515621"/>
    <lineage>
        <taxon>Bacteria</taxon>
        <taxon>Bacillati</taxon>
        <taxon>Bacillota</taxon>
        <taxon>Clostridia</taxon>
        <taxon>Eubacteriales</taxon>
        <taxon>Clostridiaceae</taxon>
        <taxon>Clostridium</taxon>
    </lineage>
</organism>
<dbReference type="Proteomes" id="UP000002333">
    <property type="component" value="Chromosome"/>
</dbReference>
<dbReference type="KEGG" id="cbi:CLJ_B1498"/>
<evidence type="ECO:0000313" key="2">
    <source>
        <dbReference type="EMBL" id="ACQ54845.1"/>
    </source>
</evidence>
<feature type="transmembrane region" description="Helical" evidence="1">
    <location>
        <begin position="7"/>
        <end position="25"/>
    </location>
</feature>
<reference evidence="3" key="2">
    <citation type="submission" date="2008-05" db="EMBL/GenBank/DDBJ databases">
        <title>Genome sequence of Clostridium botulinum Ba4 strain 657.</title>
        <authorList>
            <person name="Shrivastava S."/>
            <person name="Brown J.L."/>
            <person name="Bruce D."/>
            <person name="Detter C."/>
            <person name="Munk C."/>
            <person name="Smith L.A."/>
            <person name="Smith T.J."/>
            <person name="Sutton G."/>
            <person name="Brettin T.S."/>
        </authorList>
    </citation>
    <scope>NUCLEOTIDE SEQUENCE [LARGE SCALE GENOMIC DNA]</scope>
    <source>
        <strain evidence="3">657 / Type Ba4</strain>
    </source>
</reference>
<dbReference type="RefSeq" id="WP_003362304.1">
    <property type="nucleotide sequence ID" value="NC_012658.1"/>
</dbReference>
<evidence type="ECO:0000313" key="3">
    <source>
        <dbReference type="Proteomes" id="UP000002333"/>
    </source>
</evidence>
<keyword evidence="1" id="KW-0812">Transmembrane</keyword>
<sequence>MKKPNKTLSTGIFIIAITTILRHFLIQLPEFALGLGYGVGIALELIGVYSINHDISKLQDCKRNFIKKCLNKEITT</sequence>
<gene>
    <name evidence="2" type="ordered locus">CLJ_B1498</name>
</gene>
<evidence type="ECO:0000256" key="1">
    <source>
        <dbReference type="SAM" id="Phobius"/>
    </source>
</evidence>
<protein>
    <submittedName>
        <fullName evidence="2">Membrane protein</fullName>
    </submittedName>
</protein>
<accession>A0A3F2ZY70</accession>
<name>A0A3F2ZY70_CLOB6</name>